<keyword evidence="1" id="KW-0378">Hydrolase</keyword>
<accession>A0ACB6QTL2</accession>
<dbReference type="Proteomes" id="UP000799755">
    <property type="component" value="Unassembled WGS sequence"/>
</dbReference>
<reference evidence="1" key="1">
    <citation type="journal article" date="2020" name="Stud. Mycol.">
        <title>101 Dothideomycetes genomes: a test case for predicting lifestyles and emergence of pathogens.</title>
        <authorList>
            <person name="Haridas S."/>
            <person name="Albert R."/>
            <person name="Binder M."/>
            <person name="Bloem J."/>
            <person name="Labutti K."/>
            <person name="Salamov A."/>
            <person name="Andreopoulos B."/>
            <person name="Baker S."/>
            <person name="Barry K."/>
            <person name="Bills G."/>
            <person name="Bluhm B."/>
            <person name="Cannon C."/>
            <person name="Castanera R."/>
            <person name="Culley D."/>
            <person name="Daum C."/>
            <person name="Ezra D."/>
            <person name="Gonzalez J."/>
            <person name="Henrissat B."/>
            <person name="Kuo A."/>
            <person name="Liang C."/>
            <person name="Lipzen A."/>
            <person name="Lutzoni F."/>
            <person name="Magnuson J."/>
            <person name="Mondo S."/>
            <person name="Nolan M."/>
            <person name="Ohm R."/>
            <person name="Pangilinan J."/>
            <person name="Park H.-J."/>
            <person name="Ramirez L."/>
            <person name="Alfaro M."/>
            <person name="Sun H."/>
            <person name="Tritt A."/>
            <person name="Yoshinaga Y."/>
            <person name="Zwiers L.-H."/>
            <person name="Turgeon B."/>
            <person name="Goodwin S."/>
            <person name="Spatafora J."/>
            <person name="Crous P."/>
            <person name="Grigoriev I."/>
        </authorList>
    </citation>
    <scope>NUCLEOTIDE SEQUENCE</scope>
    <source>
        <strain evidence="1">ATCC 200398</strain>
    </source>
</reference>
<dbReference type="EMBL" id="MU003508">
    <property type="protein sequence ID" value="KAF2470339.1"/>
    <property type="molecule type" value="Genomic_DNA"/>
</dbReference>
<organism evidence="1 2">
    <name type="scientific">Lindgomyces ingoldianus</name>
    <dbReference type="NCBI Taxonomy" id="673940"/>
    <lineage>
        <taxon>Eukaryota</taxon>
        <taxon>Fungi</taxon>
        <taxon>Dikarya</taxon>
        <taxon>Ascomycota</taxon>
        <taxon>Pezizomycotina</taxon>
        <taxon>Dothideomycetes</taxon>
        <taxon>Pleosporomycetidae</taxon>
        <taxon>Pleosporales</taxon>
        <taxon>Lindgomycetaceae</taxon>
        <taxon>Lindgomyces</taxon>
    </lineage>
</organism>
<keyword evidence="1" id="KW-0326">Glycosidase</keyword>
<comment type="caution">
    <text evidence="1">The sequence shown here is derived from an EMBL/GenBank/DDBJ whole genome shotgun (WGS) entry which is preliminary data.</text>
</comment>
<name>A0ACB6QTL2_9PLEO</name>
<sequence length="989" mass="110163">MLRYRRYRVFVIFAVIAVFALYKFGSSSTSWREQVEDNDGPKGGKEEPVGSPMTWIPRPQVAQETKKFDVEIPAAKTSHVLVSPPAISSVSRPVDRPPLSPAITQPTPFPAAKPSAIGIGGPENDHTIPKPNEGFFEHGEGRLEVPPLPSSVEPIHWKKQSEHFPIASKSLIPLPSGAPKAIPKIQFAFKDESPAARADREAKLTRIKSVFKRSWDGYRENAWLQDELSPVSGKFRNPFASWGATLVDALDTLWIMGFEKEFEEAVKAVNGIDFTTTPRGDIPLFETTIRYLGGLVAAYDISGMKHKSLIDKAVELAEILISAFDTPNRMPQTYYYWRPTFSSQAHRASNRIVLAEIGSLSVEFTRLAQVTGDIKYYDAIARITDQLEEFQNRTRLPGMWPTYLDASGCKSIDWTKQLDTSLQSPLELKDTENETEGPSTTLKHLPLDLPSPIMFVAEEKSTEQPRTAIFLDGGKAAEQPSTATVKLIPLDLPSPIVFVPGKNEPGKGKIKNWDDETTVGDLYKKEGEKAASVKSAFKARRQLDDTEVSNGEAAASVVDKSAPSASLTPVRPECEDQGFVSSSEFGSEDYTLGGMSDSTYEYLSKEYLLLGGQVEKYRTMFEQSMDVVKENLIFRPMLPNGDDILFSGVLSVPSIPPKVGKGEFQAENAHLTCFAGGMFAMGARIFNREEDLKIAAKLTEGCVWSYNMTSTGIMPEAFIAVPCESTKQCEWNETKYWEVLDPGADARVTSYEQQMETYSAQMASASAFYEEQLAAMTAPPVPTASGAFEAAATPTTGVSDLLKRQLDDHRELPTGNSTHEIEREDDEPPTKVRVEDPSTEPSTEPSSTLPAFPVIYSPKPPLTHEEYVKNRIQEERLPPGVAVIKARNYILRPEAIESVWYMYRITGDPHWREVGWRMFEAVDQYTSTVHGNSAIDDVTKTSPELLDEMESFWLAETIKYFYLLFAEEKVVSLDDWVLNTEAHPFRRPK</sequence>
<proteinExistence type="predicted"/>
<evidence type="ECO:0000313" key="1">
    <source>
        <dbReference type="EMBL" id="KAF2470339.1"/>
    </source>
</evidence>
<gene>
    <name evidence="1" type="ORF">BDR25DRAFT_334420</name>
</gene>
<protein>
    <submittedName>
        <fullName evidence="1">Seven-hairpin glycosidase</fullName>
    </submittedName>
</protein>
<evidence type="ECO:0000313" key="2">
    <source>
        <dbReference type="Proteomes" id="UP000799755"/>
    </source>
</evidence>
<keyword evidence="2" id="KW-1185">Reference proteome</keyword>